<dbReference type="RefSeq" id="XP_018495482.1">
    <property type="nucleotide sequence ID" value="XM_018639966.1"/>
</dbReference>
<evidence type="ECO:0000256" key="3">
    <source>
        <dbReference type="ARBA" id="ARBA00022679"/>
    </source>
</evidence>
<accession>A0AAJ7L5G4</accession>
<organism evidence="10 11">
    <name type="scientific">Galendromus occidentalis</name>
    <name type="common">western predatory mite</name>
    <dbReference type="NCBI Taxonomy" id="34638"/>
    <lineage>
        <taxon>Eukaryota</taxon>
        <taxon>Metazoa</taxon>
        <taxon>Ecdysozoa</taxon>
        <taxon>Arthropoda</taxon>
        <taxon>Chelicerata</taxon>
        <taxon>Arachnida</taxon>
        <taxon>Acari</taxon>
        <taxon>Parasitiformes</taxon>
        <taxon>Mesostigmata</taxon>
        <taxon>Gamasina</taxon>
        <taxon>Phytoseioidea</taxon>
        <taxon>Phytoseiidae</taxon>
        <taxon>Typhlodrominae</taxon>
        <taxon>Galendromus</taxon>
    </lineage>
</organism>
<dbReference type="PROSITE" id="PS50011">
    <property type="entry name" value="PROTEIN_KINASE_DOM"/>
    <property type="match status" value="1"/>
</dbReference>
<protein>
    <recommendedName>
        <fullName evidence="1">non-specific serine/threonine protein kinase</fullName>
        <ecNumber evidence="1">2.7.11.1</ecNumber>
    </recommendedName>
</protein>
<keyword evidence="2" id="KW-0723">Serine/threonine-protein kinase</keyword>
<dbReference type="InterPro" id="IPR008271">
    <property type="entry name" value="Ser/Thr_kinase_AS"/>
</dbReference>
<dbReference type="Gene3D" id="3.30.200.20">
    <property type="entry name" value="Phosphorylase Kinase, domain 1"/>
    <property type="match status" value="1"/>
</dbReference>
<dbReference type="InterPro" id="IPR050236">
    <property type="entry name" value="Ser_Thr_kinase_AGC"/>
</dbReference>
<dbReference type="GO" id="GO:0004674">
    <property type="term" value="F:protein serine/threonine kinase activity"/>
    <property type="evidence" value="ECO:0007669"/>
    <property type="project" value="UniProtKB-KW"/>
</dbReference>
<name>A0AAJ7L5G4_9ACAR</name>
<evidence type="ECO:0000313" key="10">
    <source>
        <dbReference type="Proteomes" id="UP000694867"/>
    </source>
</evidence>
<dbReference type="GO" id="GO:0035556">
    <property type="term" value="P:intracellular signal transduction"/>
    <property type="evidence" value="ECO:0007669"/>
    <property type="project" value="TreeGrafter"/>
</dbReference>
<dbReference type="Gene3D" id="1.10.510.10">
    <property type="entry name" value="Transferase(Phosphotransferase) domain 1"/>
    <property type="match status" value="1"/>
</dbReference>
<evidence type="ECO:0000256" key="6">
    <source>
        <dbReference type="ARBA" id="ARBA00022840"/>
    </source>
</evidence>
<dbReference type="InterPro" id="IPR011009">
    <property type="entry name" value="Kinase-like_dom_sf"/>
</dbReference>
<evidence type="ECO:0000256" key="5">
    <source>
        <dbReference type="ARBA" id="ARBA00022777"/>
    </source>
</evidence>
<proteinExistence type="predicted"/>
<keyword evidence="6" id="KW-0067">ATP-binding</keyword>
<sequence>MASQSASRHVSWHTSEKRRGTENVKLVSKFSNLTINAPEKETSGRELERRILCHLYSKIDRQNASLIHATYVAMSPFLEDVEFDTSMTPHEYFAMIQFTQSVREMRARMSKRLLDCEDVRDHFENLYCLYMDFVELDAFGAARRLAEDVSDLIRAMGEFIRMLEMLSEHHVTNWVRVAALLDRFDTKKDAPDSDYTPEISWFLPAEELLGIGGFGSVHRCRFQGVPVVSVELVERSRFKSESYSVAGKIVGAFLNSIHLCRSYASFATEDCYVSVLEYLEGIDLNRLIKGAGSIPIEFNRVISAQLCMALKYLHYKGFIHRDVKPANMMILGGCRLKLIDYDTVKICIGKFSTKARFKSFFRRTAREFYDKRAPGTVMFMPPEVLTGAAYGRALDWWAVGVTIYQLHFNAIPFDDPRLARVKLNIVDKDLEWPPHQEIPSDMADIVAGFLVKKPTDRLGSHSYSKIEKHRFFAPVDWNKWETGLGWMDWPLLDTFIASKGDILRQLEPAKLKKIVRLENQEPTAAHAALYTYFSSGYRRTLDKIRSGQALVGDEFDENLEVLRDHDQPYIFQKYVT</sequence>
<keyword evidence="10" id="KW-1185">Reference proteome</keyword>
<evidence type="ECO:0000256" key="8">
    <source>
        <dbReference type="ARBA" id="ARBA00048679"/>
    </source>
</evidence>
<evidence type="ECO:0000256" key="7">
    <source>
        <dbReference type="ARBA" id="ARBA00047899"/>
    </source>
</evidence>
<evidence type="ECO:0000256" key="4">
    <source>
        <dbReference type="ARBA" id="ARBA00022741"/>
    </source>
</evidence>
<dbReference type="PANTHER" id="PTHR24356:SF407">
    <property type="entry name" value="RAC SERINE_THREONINE-PROTEIN KINASE"/>
    <property type="match status" value="1"/>
</dbReference>
<dbReference type="GeneID" id="108864399"/>
<keyword evidence="5" id="KW-0418">Kinase</keyword>
<dbReference type="PANTHER" id="PTHR24356">
    <property type="entry name" value="SERINE/THREONINE-PROTEIN KINASE"/>
    <property type="match status" value="1"/>
</dbReference>
<keyword evidence="3" id="KW-0808">Transferase</keyword>
<keyword evidence="4" id="KW-0547">Nucleotide-binding</keyword>
<dbReference type="KEGG" id="goe:108864399"/>
<dbReference type="PROSITE" id="PS00108">
    <property type="entry name" value="PROTEIN_KINASE_ST"/>
    <property type="match status" value="1"/>
</dbReference>
<dbReference type="SMART" id="SM00220">
    <property type="entry name" value="S_TKc"/>
    <property type="match status" value="1"/>
</dbReference>
<dbReference type="GO" id="GO:0005524">
    <property type="term" value="F:ATP binding"/>
    <property type="evidence" value="ECO:0007669"/>
    <property type="project" value="UniProtKB-KW"/>
</dbReference>
<evidence type="ECO:0000256" key="2">
    <source>
        <dbReference type="ARBA" id="ARBA00022527"/>
    </source>
</evidence>
<dbReference type="Pfam" id="PF00069">
    <property type="entry name" value="Pkinase"/>
    <property type="match status" value="1"/>
</dbReference>
<evidence type="ECO:0000259" key="9">
    <source>
        <dbReference type="PROSITE" id="PS50011"/>
    </source>
</evidence>
<dbReference type="SUPFAM" id="SSF56112">
    <property type="entry name" value="Protein kinase-like (PK-like)"/>
    <property type="match status" value="1"/>
</dbReference>
<feature type="domain" description="Protein kinase" evidence="9">
    <location>
        <begin position="203"/>
        <end position="472"/>
    </location>
</feature>
<evidence type="ECO:0000313" key="11">
    <source>
        <dbReference type="RefSeq" id="XP_018495482.1"/>
    </source>
</evidence>
<dbReference type="Proteomes" id="UP000694867">
    <property type="component" value="Unplaced"/>
</dbReference>
<reference evidence="11" key="1">
    <citation type="submission" date="2025-08" db="UniProtKB">
        <authorList>
            <consortium name="RefSeq"/>
        </authorList>
    </citation>
    <scope>IDENTIFICATION</scope>
</reference>
<dbReference type="AlphaFoldDB" id="A0AAJ7L5G4"/>
<comment type="catalytic activity">
    <reaction evidence="8">
        <text>L-seryl-[protein] + ATP = O-phospho-L-seryl-[protein] + ADP + H(+)</text>
        <dbReference type="Rhea" id="RHEA:17989"/>
        <dbReference type="Rhea" id="RHEA-COMP:9863"/>
        <dbReference type="Rhea" id="RHEA-COMP:11604"/>
        <dbReference type="ChEBI" id="CHEBI:15378"/>
        <dbReference type="ChEBI" id="CHEBI:29999"/>
        <dbReference type="ChEBI" id="CHEBI:30616"/>
        <dbReference type="ChEBI" id="CHEBI:83421"/>
        <dbReference type="ChEBI" id="CHEBI:456216"/>
        <dbReference type="EC" id="2.7.11.1"/>
    </reaction>
</comment>
<comment type="catalytic activity">
    <reaction evidence="7">
        <text>L-threonyl-[protein] + ATP = O-phospho-L-threonyl-[protein] + ADP + H(+)</text>
        <dbReference type="Rhea" id="RHEA:46608"/>
        <dbReference type="Rhea" id="RHEA-COMP:11060"/>
        <dbReference type="Rhea" id="RHEA-COMP:11605"/>
        <dbReference type="ChEBI" id="CHEBI:15378"/>
        <dbReference type="ChEBI" id="CHEBI:30013"/>
        <dbReference type="ChEBI" id="CHEBI:30616"/>
        <dbReference type="ChEBI" id="CHEBI:61977"/>
        <dbReference type="ChEBI" id="CHEBI:456216"/>
        <dbReference type="EC" id="2.7.11.1"/>
    </reaction>
</comment>
<dbReference type="EC" id="2.7.11.1" evidence="1"/>
<gene>
    <name evidence="11" type="primary">LOC108864399</name>
</gene>
<dbReference type="InterPro" id="IPR000719">
    <property type="entry name" value="Prot_kinase_dom"/>
</dbReference>
<evidence type="ECO:0000256" key="1">
    <source>
        <dbReference type="ARBA" id="ARBA00012513"/>
    </source>
</evidence>